<evidence type="ECO:0000259" key="2">
    <source>
        <dbReference type="PROSITE" id="PS50405"/>
    </source>
</evidence>
<dbReference type="PROSITE" id="PS50404">
    <property type="entry name" value="GST_NTER"/>
    <property type="match status" value="1"/>
</dbReference>
<dbReference type="Pfam" id="PF13409">
    <property type="entry name" value="GST_N_2"/>
    <property type="match status" value="1"/>
</dbReference>
<dbReference type="GO" id="GO:0016740">
    <property type="term" value="F:transferase activity"/>
    <property type="evidence" value="ECO:0007669"/>
    <property type="project" value="UniProtKB-KW"/>
</dbReference>
<dbReference type="InterPro" id="IPR040079">
    <property type="entry name" value="Glutathione_S-Trfase"/>
</dbReference>
<feature type="domain" description="GST N-terminal" evidence="1">
    <location>
        <begin position="1"/>
        <end position="79"/>
    </location>
</feature>
<gene>
    <name evidence="3" type="ORF">EV685_0179</name>
</gene>
<dbReference type="InterPro" id="IPR004045">
    <property type="entry name" value="Glutathione_S-Trfase_N"/>
</dbReference>
<dbReference type="Gene3D" id="3.40.30.10">
    <property type="entry name" value="Glutaredoxin"/>
    <property type="match status" value="1"/>
</dbReference>
<proteinExistence type="predicted"/>
<dbReference type="PROSITE" id="PS50405">
    <property type="entry name" value="GST_CTER"/>
    <property type="match status" value="1"/>
</dbReference>
<sequence>MIHLHHCVAARSFRALWLLEELGLPHRLTVWPFPPRVHAAGYLEVHPQGTVPLLIDGDTRLAESAAICEYLVARHGGDTPLKVRPDEADFGAWLQWLHFGEATLTFPQTLVLRYACFEPPERRQPQVVADYTQWFFARLRTLEAALQGPGAGPDHVCAGRFTVADVSLGYALLLADELGLSSRFKPHVAAYWQALQQRPAYVRARLAERAAAIAQGVSPESAVPRLPGL</sequence>
<dbReference type="RefSeq" id="WP_130480117.1">
    <property type="nucleotide sequence ID" value="NZ_SGWV01000007.1"/>
</dbReference>
<evidence type="ECO:0000259" key="1">
    <source>
        <dbReference type="PROSITE" id="PS50404"/>
    </source>
</evidence>
<dbReference type="InterPro" id="IPR010987">
    <property type="entry name" value="Glutathione-S-Trfase_C-like"/>
</dbReference>
<dbReference type="SFLD" id="SFLDG00358">
    <property type="entry name" value="Main_(cytGST)"/>
    <property type="match status" value="1"/>
</dbReference>
<dbReference type="PANTHER" id="PTHR44051:SF21">
    <property type="entry name" value="GLUTATHIONE S-TRANSFERASE FAMILY PROTEIN"/>
    <property type="match status" value="1"/>
</dbReference>
<accession>A0A4Q7LSR0</accession>
<protein>
    <submittedName>
        <fullName evidence="3">Glutathione S-transferase</fullName>
    </submittedName>
</protein>
<keyword evidence="3" id="KW-0808">Transferase</keyword>
<reference evidence="3 4" key="1">
    <citation type="submission" date="2019-02" db="EMBL/GenBank/DDBJ databases">
        <title>Genomic Encyclopedia of Type Strains, Phase IV (KMG-IV): sequencing the most valuable type-strain genomes for metagenomic binning, comparative biology and taxonomic classification.</title>
        <authorList>
            <person name="Goeker M."/>
        </authorList>
    </citation>
    <scope>NUCLEOTIDE SEQUENCE [LARGE SCALE GENOMIC DNA]</scope>
    <source>
        <strain evidence="3 4">DSM 10617</strain>
    </source>
</reference>
<dbReference type="SUPFAM" id="SSF52833">
    <property type="entry name" value="Thioredoxin-like"/>
    <property type="match status" value="1"/>
</dbReference>
<dbReference type="AlphaFoldDB" id="A0A4Q7LSR0"/>
<dbReference type="SUPFAM" id="SSF47616">
    <property type="entry name" value="GST C-terminal domain-like"/>
    <property type="match status" value="1"/>
</dbReference>
<evidence type="ECO:0000313" key="4">
    <source>
        <dbReference type="Proteomes" id="UP000293433"/>
    </source>
</evidence>
<dbReference type="EMBL" id="SGWV01000007">
    <property type="protein sequence ID" value="RZS57905.1"/>
    <property type="molecule type" value="Genomic_DNA"/>
</dbReference>
<organism evidence="3 4">
    <name type="scientific">Sphaerotilus mobilis</name>
    <dbReference type="NCBI Taxonomy" id="47994"/>
    <lineage>
        <taxon>Bacteria</taxon>
        <taxon>Pseudomonadati</taxon>
        <taxon>Pseudomonadota</taxon>
        <taxon>Betaproteobacteria</taxon>
        <taxon>Burkholderiales</taxon>
        <taxon>Sphaerotilaceae</taxon>
        <taxon>Sphaerotilus</taxon>
    </lineage>
</organism>
<dbReference type="SFLD" id="SFLDS00019">
    <property type="entry name" value="Glutathione_Transferase_(cytos"/>
    <property type="match status" value="1"/>
</dbReference>
<name>A0A4Q7LSR0_9BURK</name>
<evidence type="ECO:0000313" key="3">
    <source>
        <dbReference type="EMBL" id="RZS57905.1"/>
    </source>
</evidence>
<dbReference type="InterPro" id="IPR036282">
    <property type="entry name" value="Glutathione-S-Trfase_C_sf"/>
</dbReference>
<dbReference type="OrthoDB" id="3828095at2"/>
<dbReference type="SFLD" id="SFLDG01150">
    <property type="entry name" value="Main.1:_Beta-like"/>
    <property type="match status" value="1"/>
</dbReference>
<keyword evidence="4" id="KW-1185">Reference proteome</keyword>
<dbReference type="CDD" id="cd03046">
    <property type="entry name" value="GST_N_GTT1_like"/>
    <property type="match status" value="1"/>
</dbReference>
<dbReference type="Proteomes" id="UP000293433">
    <property type="component" value="Unassembled WGS sequence"/>
</dbReference>
<dbReference type="InterPro" id="IPR036249">
    <property type="entry name" value="Thioredoxin-like_sf"/>
</dbReference>
<dbReference type="PANTHER" id="PTHR44051">
    <property type="entry name" value="GLUTATHIONE S-TRANSFERASE-RELATED"/>
    <property type="match status" value="1"/>
</dbReference>
<feature type="domain" description="GST C-terminal" evidence="2">
    <location>
        <begin position="86"/>
        <end position="213"/>
    </location>
</feature>
<dbReference type="Gene3D" id="1.20.1050.10">
    <property type="match status" value="1"/>
</dbReference>
<comment type="caution">
    <text evidence="3">The sequence shown here is derived from an EMBL/GenBank/DDBJ whole genome shotgun (WGS) entry which is preliminary data.</text>
</comment>